<dbReference type="Proteomes" id="UP001359485">
    <property type="component" value="Unassembled WGS sequence"/>
</dbReference>
<evidence type="ECO:0000313" key="3">
    <source>
        <dbReference type="Proteomes" id="UP001359485"/>
    </source>
</evidence>
<protein>
    <submittedName>
        <fullName evidence="2">Uncharacterized protein</fullName>
    </submittedName>
</protein>
<organism evidence="2 3">
    <name type="scientific">Polyplax serrata</name>
    <name type="common">Common mouse louse</name>
    <dbReference type="NCBI Taxonomy" id="468196"/>
    <lineage>
        <taxon>Eukaryota</taxon>
        <taxon>Metazoa</taxon>
        <taxon>Ecdysozoa</taxon>
        <taxon>Arthropoda</taxon>
        <taxon>Hexapoda</taxon>
        <taxon>Insecta</taxon>
        <taxon>Pterygota</taxon>
        <taxon>Neoptera</taxon>
        <taxon>Paraneoptera</taxon>
        <taxon>Psocodea</taxon>
        <taxon>Troctomorpha</taxon>
        <taxon>Phthiraptera</taxon>
        <taxon>Anoplura</taxon>
        <taxon>Polyplacidae</taxon>
        <taxon>Polyplax</taxon>
    </lineage>
</organism>
<evidence type="ECO:0000313" key="2">
    <source>
        <dbReference type="EMBL" id="KAK6628033.1"/>
    </source>
</evidence>
<keyword evidence="3" id="KW-1185">Reference proteome</keyword>
<proteinExistence type="predicted"/>
<sequence length="57" mass="6351">MARISLVSKMEDKGWNQNKRTRTIIQSGVKLTIDDGEKMYGDKSQLPQGERSAGPLS</sequence>
<feature type="region of interest" description="Disordered" evidence="1">
    <location>
        <begin position="36"/>
        <end position="57"/>
    </location>
</feature>
<dbReference type="EMBL" id="JAWJWF010000045">
    <property type="protein sequence ID" value="KAK6628033.1"/>
    <property type="molecule type" value="Genomic_DNA"/>
</dbReference>
<accession>A0ABR1AVS9</accession>
<evidence type="ECO:0000256" key="1">
    <source>
        <dbReference type="SAM" id="MobiDB-lite"/>
    </source>
</evidence>
<gene>
    <name evidence="2" type="ORF">RUM44_010515</name>
</gene>
<comment type="caution">
    <text evidence="2">The sequence shown here is derived from an EMBL/GenBank/DDBJ whole genome shotgun (WGS) entry which is preliminary data.</text>
</comment>
<name>A0ABR1AVS9_POLSC</name>
<reference evidence="2 3" key="1">
    <citation type="submission" date="2023-09" db="EMBL/GenBank/DDBJ databases">
        <title>Genomes of two closely related lineages of the louse Polyplax serrata with different host specificities.</title>
        <authorList>
            <person name="Martinu J."/>
            <person name="Tarabai H."/>
            <person name="Stefka J."/>
            <person name="Hypsa V."/>
        </authorList>
    </citation>
    <scope>NUCLEOTIDE SEQUENCE [LARGE SCALE GENOMIC DNA]</scope>
    <source>
        <strain evidence="2">98ZLc_SE</strain>
    </source>
</reference>